<dbReference type="SUPFAM" id="SSF54665">
    <property type="entry name" value="CO dehydrogenase molybdoprotein N-domain-like"/>
    <property type="match status" value="1"/>
</dbReference>
<keyword evidence="1" id="KW-0500">Molybdenum</keyword>
<dbReference type="InterPro" id="IPR036856">
    <property type="entry name" value="Ald_Oxase/Xan_DH_a/b_sf"/>
</dbReference>
<evidence type="ECO:0000256" key="1">
    <source>
        <dbReference type="ARBA" id="ARBA00022505"/>
    </source>
</evidence>
<dbReference type="InterPro" id="IPR016208">
    <property type="entry name" value="Ald_Oxase/xanthine_DH-like"/>
</dbReference>
<dbReference type="GO" id="GO:0016491">
    <property type="term" value="F:oxidoreductase activity"/>
    <property type="evidence" value="ECO:0007669"/>
    <property type="project" value="UniProtKB-KW"/>
</dbReference>
<dbReference type="Pfam" id="PF02738">
    <property type="entry name" value="MoCoBD_1"/>
    <property type="match status" value="1"/>
</dbReference>
<dbReference type="InterPro" id="IPR008274">
    <property type="entry name" value="AldOxase/xan_DH_MoCoBD1"/>
</dbReference>
<dbReference type="SMART" id="SM01008">
    <property type="entry name" value="Ald_Xan_dh_C"/>
    <property type="match status" value="1"/>
</dbReference>
<dbReference type="GO" id="GO:0005506">
    <property type="term" value="F:iron ion binding"/>
    <property type="evidence" value="ECO:0007669"/>
    <property type="project" value="InterPro"/>
</dbReference>
<dbReference type="Proteomes" id="UP000255328">
    <property type="component" value="Unassembled WGS sequence"/>
</dbReference>
<evidence type="ECO:0000259" key="3">
    <source>
        <dbReference type="SMART" id="SM01008"/>
    </source>
</evidence>
<dbReference type="OrthoDB" id="9759099at2"/>
<dbReference type="Gene3D" id="3.90.1170.50">
    <property type="entry name" value="Aldehyde oxidase/xanthine dehydrogenase, a/b hammerhead"/>
    <property type="match status" value="1"/>
</dbReference>
<name>A0A377GWG1_9FUSO</name>
<dbReference type="PANTHER" id="PTHR11908">
    <property type="entry name" value="XANTHINE DEHYDROGENASE"/>
    <property type="match status" value="1"/>
</dbReference>
<dbReference type="Gene3D" id="3.30.365.10">
    <property type="entry name" value="Aldehyde oxidase/xanthine dehydrogenase, molybdopterin binding domain"/>
    <property type="match status" value="4"/>
</dbReference>
<keyword evidence="2 4" id="KW-0560">Oxidoreductase</keyword>
<dbReference type="InterPro" id="IPR037165">
    <property type="entry name" value="AldOxase/xan_DH_Mopterin-bd_sf"/>
</dbReference>
<organism evidence="4 5">
    <name type="scientific">Fusobacterium necrogenes</name>
    <dbReference type="NCBI Taxonomy" id="858"/>
    <lineage>
        <taxon>Bacteria</taxon>
        <taxon>Fusobacteriati</taxon>
        <taxon>Fusobacteriota</taxon>
        <taxon>Fusobacteriia</taxon>
        <taxon>Fusobacteriales</taxon>
        <taxon>Fusobacteriaceae</taxon>
        <taxon>Fusobacterium</taxon>
    </lineage>
</organism>
<reference evidence="4 5" key="1">
    <citation type="submission" date="2018-06" db="EMBL/GenBank/DDBJ databases">
        <authorList>
            <consortium name="Pathogen Informatics"/>
            <person name="Doyle S."/>
        </authorList>
    </citation>
    <scope>NUCLEOTIDE SEQUENCE [LARGE SCALE GENOMIC DNA]</scope>
    <source>
        <strain evidence="4 5">NCTC10723</strain>
    </source>
</reference>
<keyword evidence="5" id="KW-1185">Reference proteome</keyword>
<accession>A0A377GWG1</accession>
<dbReference type="SUPFAM" id="SSF56003">
    <property type="entry name" value="Molybdenum cofactor-binding domain"/>
    <property type="match status" value="1"/>
</dbReference>
<gene>
    <name evidence="4" type="primary">hcrA</name>
    <name evidence="4" type="ORF">NCTC10723_00745</name>
</gene>
<dbReference type="Pfam" id="PF01315">
    <property type="entry name" value="Ald_Xan_dh_C"/>
    <property type="match status" value="1"/>
</dbReference>
<dbReference type="RefSeq" id="WP_115269488.1">
    <property type="nucleotide sequence ID" value="NZ_CASFEE010000035.1"/>
</dbReference>
<proteinExistence type="predicted"/>
<feature type="domain" description="Aldehyde oxidase/xanthine dehydrogenase a/b hammerhead" evidence="3">
    <location>
        <begin position="18"/>
        <end position="131"/>
    </location>
</feature>
<dbReference type="PANTHER" id="PTHR11908:SF132">
    <property type="entry name" value="ALDEHYDE OXIDASE 1-RELATED"/>
    <property type="match status" value="1"/>
</dbReference>
<sequence>MKYVNKEIKKVDGIGLITGKPFYTDDMVANQEYLIIKLLRSPHAHAKIKSIDTTVAKKVPGVEAIYTYEDVPQTMFTLAGQSYPEPSPYDRKILDEYVRYVGDPVAIVAAVDERTAQKAMNLIKVEYEVLEAVVDYEKALDSHILVHRDKAHINYNNIGYDNTRNLASSYLQEKGDVDKGLKESEVIIENTYYTQPQIHAMMETYRSAAYFDVYGRLTVISSTQIPFHVRRHLARALEYPSSRIRVMKPKLGGGFGGKQTSVCEIYPAFVTLKTGKPSKIVYTRKETQAYSNTRHAMRLTVKIGSDREGNIKAIDINVLSNTGAYGEHAPTVTALVVYKTFPLYEKIPMRCKANIVYSNTTVGGAFRGYGATQGTFAVESAVNELAHKLGLDPTEVRMKNLVNQSETVSGDIKKCIEIGKKSFGWENRKVLDMGNGKVRASGMAVTMQGSGIANVDTGSATVKLHDSGDFTVMLGVTDMGQGCDTVLSQMAAEVLEVPLEKIIVNTADTDTSPYDPGAYASSGTYVTGNAVVIACEKMKKEIIKSAAKLMNKSEDELEYKGEYVEAQDGTRLTLKEIGVRSVSFEGQNQIITTGTWGGKTSPPPFIASFVEVEVDTLTGETNVVDFLSVVDCGIPINPALARVQVEGGIAQGIGLALTEEITIDEKGRLLQDTLMQYKIPSRKDIGGNVKVIFSNSNEPTGPFGAKSIGEVVINTAAPAIADAVYNATKARVRSLPITSEKLFWEITLK</sequence>
<dbReference type="InterPro" id="IPR000674">
    <property type="entry name" value="Ald_Oxase/Xan_DH_a/b"/>
</dbReference>
<dbReference type="EMBL" id="UGGU01000003">
    <property type="protein sequence ID" value="STO31299.1"/>
    <property type="molecule type" value="Genomic_DNA"/>
</dbReference>
<dbReference type="InterPro" id="IPR046867">
    <property type="entry name" value="AldOxase/xan_DH_MoCoBD2"/>
</dbReference>
<evidence type="ECO:0000313" key="5">
    <source>
        <dbReference type="Proteomes" id="UP000255328"/>
    </source>
</evidence>
<evidence type="ECO:0000313" key="4">
    <source>
        <dbReference type="EMBL" id="STO31299.1"/>
    </source>
</evidence>
<evidence type="ECO:0000256" key="2">
    <source>
        <dbReference type="ARBA" id="ARBA00023002"/>
    </source>
</evidence>
<protein>
    <submittedName>
        <fullName evidence="4">4-hydroxybenzoyl-CoA reductase subunit alpha</fullName>
        <ecNumber evidence="4">1.3.7.9</ecNumber>
    </submittedName>
</protein>
<dbReference type="AlphaFoldDB" id="A0A377GWG1"/>
<dbReference type="Pfam" id="PF20256">
    <property type="entry name" value="MoCoBD_2"/>
    <property type="match status" value="1"/>
</dbReference>
<dbReference type="EC" id="1.3.7.9" evidence="4"/>